<keyword evidence="7" id="KW-1185">Reference proteome</keyword>
<evidence type="ECO:0000259" key="5">
    <source>
        <dbReference type="PROSITE" id="PS50949"/>
    </source>
</evidence>
<dbReference type="InterPro" id="IPR036390">
    <property type="entry name" value="WH_DNA-bd_sf"/>
</dbReference>
<dbReference type="Gene3D" id="1.10.10.10">
    <property type="entry name" value="Winged helix-like DNA-binding domain superfamily/Winged helix DNA-binding domain"/>
    <property type="match status" value="1"/>
</dbReference>
<feature type="compositionally biased region" description="Pro residues" evidence="4">
    <location>
        <begin position="73"/>
        <end position="85"/>
    </location>
</feature>
<dbReference type="PANTHER" id="PTHR44846:SF1">
    <property type="entry name" value="MANNOSYL-D-GLYCERATE TRANSPORT_METABOLISM SYSTEM REPRESSOR MNGR-RELATED"/>
    <property type="match status" value="1"/>
</dbReference>
<evidence type="ECO:0000256" key="4">
    <source>
        <dbReference type="SAM" id="MobiDB-lite"/>
    </source>
</evidence>
<sequence length="729" mass="78731">MTDRLRQIIADAGAEVGPEEIADILWLARVMPSAPAVGTGTARPEHTPEPRPAPPLPPRRTPPTDGLLFTAAPPRPDPASVPQPRQPLGTGRRGSPVRVTRARALDEPLAILRALRPLGPRRLPGNRPELDEEATAENGLDHQMLTPVMRPAREPWLDLTLVVDTHRSMLLWHDLVAELCALLARIGLFRTVRVWFLRTSGDANVTVSRSPGGPPENLATGHRRGLVLLVSDTVSEAWQLPALRAAVGEWCRHSAVALLNVLPERLWERGGVQPVPRLVRAPLPAAPNSTWNRAVLPVVDASPAALAALATVVSGSGNHHLPALPLDADWSTGEPPAGPRTTADDDGDALRAVRRFEETASPAARELAGYLAAVPLTLPVMNLVRRAMVQRSDHGHLAEVALGGLLEPWEADGRTDPAFLEFAFRPGVRDALLGGQLRREATAVRELVHRDVATYLDELRGTRDFPALRHSPGEDGTHDIALTALPFARTASVDPDGSQPTYRSIAAVLRDAIASGDLVAGDRLPTQAQLAEHFDVSISTVRRALGELEVWGLVDRRRGASAKVVAVGAARETATARSIQVHRSESPLGMAVGTAFEATHITIDAVIADETPLVSALRTQLGRITERVVRPGSVRVRLLLMGGGTGNGIDDVRQRLVAALPPDAPVSFTVRRAAAQPPLELYLFNDRTVLTSYVHFPGGSASELFPQPEDRLQETRSWFESWWTLYADG</sequence>
<dbReference type="InterPro" id="IPR000524">
    <property type="entry name" value="Tscrpt_reg_HTH_GntR"/>
</dbReference>
<evidence type="ECO:0000313" key="6">
    <source>
        <dbReference type="EMBL" id="MDL2080553.1"/>
    </source>
</evidence>
<dbReference type="SMART" id="SM00345">
    <property type="entry name" value="HTH_GNTR"/>
    <property type="match status" value="1"/>
</dbReference>
<dbReference type="InterPro" id="IPR050679">
    <property type="entry name" value="Bact_HTH_transcr_reg"/>
</dbReference>
<gene>
    <name evidence="6" type="ORF">QNN03_29320</name>
</gene>
<dbReference type="PROSITE" id="PS50949">
    <property type="entry name" value="HTH_GNTR"/>
    <property type="match status" value="1"/>
</dbReference>
<feature type="domain" description="HTH gntR-type" evidence="5">
    <location>
        <begin position="499"/>
        <end position="567"/>
    </location>
</feature>
<evidence type="ECO:0000313" key="7">
    <source>
        <dbReference type="Proteomes" id="UP001241926"/>
    </source>
</evidence>
<comment type="caution">
    <text evidence="6">The sequence shown here is derived from an EMBL/GenBank/DDBJ whole genome shotgun (WGS) entry which is preliminary data.</text>
</comment>
<keyword evidence="3" id="KW-0804">Transcription</keyword>
<keyword evidence="2" id="KW-0238">DNA-binding</keyword>
<evidence type="ECO:0000256" key="3">
    <source>
        <dbReference type="ARBA" id="ARBA00023163"/>
    </source>
</evidence>
<dbReference type="Pfam" id="PF00392">
    <property type="entry name" value="GntR"/>
    <property type="match status" value="1"/>
</dbReference>
<feature type="region of interest" description="Disordered" evidence="4">
    <location>
        <begin position="34"/>
        <end position="97"/>
    </location>
</feature>
<dbReference type="NCBIfam" id="NF041121">
    <property type="entry name" value="SAV_2336_NTERM"/>
    <property type="match status" value="1"/>
</dbReference>
<proteinExistence type="predicted"/>
<dbReference type="InterPro" id="IPR036388">
    <property type="entry name" value="WH-like_DNA-bd_sf"/>
</dbReference>
<dbReference type="PANTHER" id="PTHR44846">
    <property type="entry name" value="MANNOSYL-D-GLYCERATE TRANSPORT/METABOLISM SYSTEM REPRESSOR MNGR-RELATED"/>
    <property type="match status" value="1"/>
</dbReference>
<feature type="region of interest" description="Disordered" evidence="4">
    <location>
        <begin position="326"/>
        <end position="346"/>
    </location>
</feature>
<dbReference type="EMBL" id="JASJUS010000034">
    <property type="protein sequence ID" value="MDL2080553.1"/>
    <property type="molecule type" value="Genomic_DNA"/>
</dbReference>
<keyword evidence="1" id="KW-0805">Transcription regulation</keyword>
<dbReference type="CDD" id="cd07377">
    <property type="entry name" value="WHTH_GntR"/>
    <property type="match status" value="1"/>
</dbReference>
<evidence type="ECO:0000256" key="1">
    <source>
        <dbReference type="ARBA" id="ARBA00023015"/>
    </source>
</evidence>
<dbReference type="RefSeq" id="WP_285436146.1">
    <property type="nucleotide sequence ID" value="NZ_JASJUS010000034.1"/>
</dbReference>
<reference evidence="6 7" key="1">
    <citation type="submission" date="2023-05" db="EMBL/GenBank/DDBJ databases">
        <title>Streptomyces fuscus sp. nov., a brown-black pigment producing actinomyces isolated from dry sand of Sea duck farm.</title>
        <authorList>
            <person name="Xie J."/>
            <person name="Shen N."/>
        </authorList>
    </citation>
    <scope>NUCLEOTIDE SEQUENCE [LARGE SCALE GENOMIC DNA]</scope>
    <source>
        <strain evidence="6 7">GXMU-J15</strain>
    </source>
</reference>
<organism evidence="6 7">
    <name type="scientific">Streptomyces fuscus</name>
    <dbReference type="NCBI Taxonomy" id="3048495"/>
    <lineage>
        <taxon>Bacteria</taxon>
        <taxon>Bacillati</taxon>
        <taxon>Actinomycetota</taxon>
        <taxon>Actinomycetes</taxon>
        <taxon>Kitasatosporales</taxon>
        <taxon>Streptomycetaceae</taxon>
        <taxon>Streptomyces</taxon>
    </lineage>
</organism>
<evidence type="ECO:0000256" key="2">
    <source>
        <dbReference type="ARBA" id="ARBA00023125"/>
    </source>
</evidence>
<feature type="compositionally biased region" description="Pro residues" evidence="4">
    <location>
        <begin position="50"/>
        <end position="61"/>
    </location>
</feature>
<name>A0ABT7J6Q1_9ACTN</name>
<protein>
    <submittedName>
        <fullName evidence="6">GntR family transcriptional regulator</fullName>
    </submittedName>
</protein>
<dbReference type="InterPro" id="IPR047738">
    <property type="entry name" value="SAV_2336-like_N"/>
</dbReference>
<dbReference type="Proteomes" id="UP001241926">
    <property type="component" value="Unassembled WGS sequence"/>
</dbReference>
<dbReference type="SUPFAM" id="SSF46785">
    <property type="entry name" value="Winged helix' DNA-binding domain"/>
    <property type="match status" value="1"/>
</dbReference>
<accession>A0ABT7J6Q1</accession>